<sequence length="306" mass="32318">MHFASKAHGQIPFAAPNHAGLADCALDEPGGPACFTVTGKPSGPAIPKTSVALPFCASAAVAPARSTHPRRTRTSGNGPPVAGRRNSGVSRTLQGSSARGAGLAPVEKLAFANIYAHSHPVLQLHHSPSATITILQSIYPASASLPSLVYPLDLQALCYSFTRPLTSSSSPSLPHSHLQHASTIPTSFAAPTLPRSSTFMSSTSSSKEGPQHSSTGCWQAHELDNSPLSLYTHTHTHTHTHTLCSCTSILAIINSLKAHSLYHLDLGADLPTVIHLTTPNYMACRYPPKTHAAELARIQQTTQDYP</sequence>
<feature type="compositionally biased region" description="Polar residues" evidence="1">
    <location>
        <begin position="207"/>
        <end position="217"/>
    </location>
</feature>
<feature type="region of interest" description="Disordered" evidence="1">
    <location>
        <begin position="64"/>
        <end position="96"/>
    </location>
</feature>
<reference evidence="2" key="1">
    <citation type="submission" date="2020-10" db="EMBL/GenBank/DDBJ databases">
        <authorList>
            <person name="Muller C M."/>
        </authorList>
    </citation>
    <scope>NUCLEOTIDE SEQUENCE</scope>
    <source>
        <strain evidence="2">THUN-12</strain>
    </source>
</reference>
<feature type="compositionally biased region" description="Polar residues" evidence="1">
    <location>
        <begin position="87"/>
        <end position="96"/>
    </location>
</feature>
<comment type="caution">
    <text evidence="2">The sequence shown here is derived from an EMBL/GenBank/DDBJ whole genome shotgun (WGS) entry which is preliminary data.</text>
</comment>
<feature type="region of interest" description="Disordered" evidence="1">
    <location>
        <begin position="195"/>
        <end position="218"/>
    </location>
</feature>
<proteinExistence type="predicted"/>
<dbReference type="AlphaFoldDB" id="A0A9W4D0H9"/>
<name>A0A9W4D0H9_BLUGR</name>
<evidence type="ECO:0000313" key="3">
    <source>
        <dbReference type="Proteomes" id="UP000683417"/>
    </source>
</evidence>
<gene>
    <name evidence="2" type="ORF">BGTH12_LOCUS1070</name>
</gene>
<dbReference type="EMBL" id="CAJHIT010000002">
    <property type="protein sequence ID" value="CAD6499712.1"/>
    <property type="molecule type" value="Genomic_DNA"/>
</dbReference>
<protein>
    <submittedName>
        <fullName evidence="2">BgTH12-03820</fullName>
    </submittedName>
</protein>
<dbReference type="Proteomes" id="UP000683417">
    <property type="component" value="Unassembled WGS sequence"/>
</dbReference>
<evidence type="ECO:0000256" key="1">
    <source>
        <dbReference type="SAM" id="MobiDB-lite"/>
    </source>
</evidence>
<evidence type="ECO:0000313" key="2">
    <source>
        <dbReference type="EMBL" id="CAD6499712.1"/>
    </source>
</evidence>
<organism evidence="2 3">
    <name type="scientific">Blumeria graminis f. sp. triticale</name>
    <dbReference type="NCBI Taxonomy" id="1689686"/>
    <lineage>
        <taxon>Eukaryota</taxon>
        <taxon>Fungi</taxon>
        <taxon>Dikarya</taxon>
        <taxon>Ascomycota</taxon>
        <taxon>Pezizomycotina</taxon>
        <taxon>Leotiomycetes</taxon>
        <taxon>Erysiphales</taxon>
        <taxon>Erysiphaceae</taxon>
        <taxon>Blumeria</taxon>
    </lineage>
</organism>
<feature type="compositionally biased region" description="Low complexity" evidence="1">
    <location>
        <begin position="196"/>
        <end position="206"/>
    </location>
</feature>
<accession>A0A9W4D0H9</accession>